<keyword evidence="2 5" id="KW-0812">Transmembrane</keyword>
<evidence type="ECO:0000256" key="3">
    <source>
        <dbReference type="ARBA" id="ARBA00022989"/>
    </source>
</evidence>
<dbReference type="GO" id="GO:0030148">
    <property type="term" value="P:sphingolipid biosynthetic process"/>
    <property type="evidence" value="ECO:0007669"/>
    <property type="project" value="TreeGrafter"/>
</dbReference>
<evidence type="ECO:0000259" key="6">
    <source>
        <dbReference type="SMART" id="SM00014"/>
    </source>
</evidence>
<dbReference type="InterPro" id="IPR026841">
    <property type="entry name" value="Aur1/Ipt1"/>
</dbReference>
<dbReference type="SMART" id="SM00014">
    <property type="entry name" value="acidPPc"/>
    <property type="match status" value="1"/>
</dbReference>
<feature type="domain" description="Phosphatidic acid phosphatase type 2/haloperoxidase" evidence="6">
    <location>
        <begin position="203"/>
        <end position="340"/>
    </location>
</feature>
<dbReference type="GO" id="GO:0070916">
    <property type="term" value="C:inositol phosphoceramide synthase complex"/>
    <property type="evidence" value="ECO:0007669"/>
    <property type="project" value="TreeGrafter"/>
</dbReference>
<evidence type="ECO:0000256" key="5">
    <source>
        <dbReference type="SAM" id="Phobius"/>
    </source>
</evidence>
<evidence type="ECO:0000313" key="8">
    <source>
        <dbReference type="Proteomes" id="UP000765509"/>
    </source>
</evidence>
<comment type="subcellular location">
    <subcellularLocation>
        <location evidence="1">Membrane</location>
        <topology evidence="1">Multi-pass membrane protein</topology>
    </subcellularLocation>
</comment>
<dbReference type="Pfam" id="PF14378">
    <property type="entry name" value="PAP2_3"/>
    <property type="match status" value="1"/>
</dbReference>
<keyword evidence="8" id="KW-1185">Reference proteome</keyword>
<feature type="transmembrane region" description="Helical" evidence="5">
    <location>
        <begin position="272"/>
        <end position="292"/>
    </location>
</feature>
<comment type="caution">
    <text evidence="7">The sequence shown here is derived from an EMBL/GenBank/DDBJ whole genome shotgun (WGS) entry which is preliminary data.</text>
</comment>
<protein>
    <recommendedName>
        <fullName evidence="6">Phosphatidic acid phosphatase type 2/haloperoxidase domain-containing protein</fullName>
    </recommendedName>
</protein>
<sequence length="419" mass="47555">MSIQSNTRRLCRCFGINHLIFRSKTISLNYLSPALINAVLAAAQRLDLSLSPSKTILKLKTHCWSFKSDAQYAIMISVAGISLWICKLHWFLKILLVIVYSTALLVPLTSQFFLPASPIFTWVILFFSNRYIPISFRSNIHIWVSILPTLESVLYGANISDFLTRYTNPVLDIIAWLPYGVLHFVLPFVTALFLFVFGGPGAVKFFGKAFGYMNLTGVAIQILFPCAPPWYELTHGITPADYAMLGEAGGLARIDKIFHTKGYTTTFRNSPMVFGAFPSLHAGCATLEALFLSHYFPRWRVFYWTYAFVLYWSTMYLTHHYLVDLVAGGALAISAFYLFLTEDQRHLPMINAYIAGEEDSIAKGYHSGIRGMLGHRGANGTWSQIVHRADQNDDNENRFEFDDQFLDQNIRVRDEEEGK</sequence>
<feature type="transmembrane region" description="Helical" evidence="5">
    <location>
        <begin position="140"/>
        <end position="157"/>
    </location>
</feature>
<proteinExistence type="predicted"/>
<dbReference type="OrthoDB" id="5784at2759"/>
<reference evidence="7" key="1">
    <citation type="submission" date="2021-03" db="EMBL/GenBank/DDBJ databases">
        <title>Draft genome sequence of rust myrtle Austropuccinia psidii MF-1, a brazilian biotype.</title>
        <authorList>
            <person name="Quecine M.C."/>
            <person name="Pachon D.M.R."/>
            <person name="Bonatelli M.L."/>
            <person name="Correr F.H."/>
            <person name="Franceschini L.M."/>
            <person name="Leite T.F."/>
            <person name="Margarido G.R.A."/>
            <person name="Almeida C.A."/>
            <person name="Ferrarezi J.A."/>
            <person name="Labate C.A."/>
        </authorList>
    </citation>
    <scope>NUCLEOTIDE SEQUENCE</scope>
    <source>
        <strain evidence="7">MF-1</strain>
    </source>
</reference>
<evidence type="ECO:0000256" key="2">
    <source>
        <dbReference type="ARBA" id="ARBA00022692"/>
    </source>
</evidence>
<dbReference type="Proteomes" id="UP000765509">
    <property type="component" value="Unassembled WGS sequence"/>
</dbReference>
<evidence type="ECO:0000256" key="4">
    <source>
        <dbReference type="ARBA" id="ARBA00023136"/>
    </source>
</evidence>
<feature type="transmembrane region" description="Helical" evidence="5">
    <location>
        <begin position="321"/>
        <end position="340"/>
    </location>
</feature>
<dbReference type="InterPro" id="IPR052185">
    <property type="entry name" value="IPC_Synthase-Related"/>
</dbReference>
<dbReference type="PANTHER" id="PTHR31310">
    <property type="match status" value="1"/>
</dbReference>
<dbReference type="Gene3D" id="1.20.144.10">
    <property type="entry name" value="Phosphatidic acid phosphatase type 2/haloperoxidase"/>
    <property type="match status" value="1"/>
</dbReference>
<evidence type="ECO:0000313" key="7">
    <source>
        <dbReference type="EMBL" id="MBW0538070.1"/>
    </source>
</evidence>
<organism evidence="7 8">
    <name type="scientific">Austropuccinia psidii MF-1</name>
    <dbReference type="NCBI Taxonomy" id="1389203"/>
    <lineage>
        <taxon>Eukaryota</taxon>
        <taxon>Fungi</taxon>
        <taxon>Dikarya</taxon>
        <taxon>Basidiomycota</taxon>
        <taxon>Pucciniomycotina</taxon>
        <taxon>Pucciniomycetes</taxon>
        <taxon>Pucciniales</taxon>
        <taxon>Sphaerophragmiaceae</taxon>
        <taxon>Austropuccinia</taxon>
    </lineage>
</organism>
<dbReference type="InterPro" id="IPR036938">
    <property type="entry name" value="PAP2/HPO_sf"/>
</dbReference>
<feature type="transmembrane region" description="Helical" evidence="5">
    <location>
        <begin position="209"/>
        <end position="231"/>
    </location>
</feature>
<keyword evidence="3 5" id="KW-1133">Transmembrane helix</keyword>
<dbReference type="AlphaFoldDB" id="A0A9Q3FIK2"/>
<dbReference type="GO" id="GO:0016020">
    <property type="term" value="C:membrane"/>
    <property type="evidence" value="ECO:0007669"/>
    <property type="project" value="UniProtKB-SubCell"/>
</dbReference>
<dbReference type="GO" id="GO:0006676">
    <property type="term" value="P:mannosyl diphosphorylinositol ceramide metabolic process"/>
    <property type="evidence" value="ECO:0007669"/>
    <property type="project" value="TreeGrafter"/>
</dbReference>
<feature type="transmembrane region" description="Helical" evidence="5">
    <location>
        <begin position="299"/>
        <end position="315"/>
    </location>
</feature>
<dbReference type="InterPro" id="IPR000326">
    <property type="entry name" value="PAP2/HPO"/>
</dbReference>
<dbReference type="EMBL" id="AVOT02042655">
    <property type="protein sequence ID" value="MBW0538070.1"/>
    <property type="molecule type" value="Genomic_DNA"/>
</dbReference>
<feature type="transmembrane region" description="Helical" evidence="5">
    <location>
        <begin position="72"/>
        <end position="92"/>
    </location>
</feature>
<accession>A0A9Q3FIK2</accession>
<dbReference type="PANTHER" id="PTHR31310:SF11">
    <property type="entry name" value="INOSITOL PHOSPHORYLCERAMIDE SYNTHASE CATALYTIC SUBUNIT AUR1"/>
    <property type="match status" value="1"/>
</dbReference>
<evidence type="ECO:0000256" key="1">
    <source>
        <dbReference type="ARBA" id="ARBA00004141"/>
    </source>
</evidence>
<dbReference type="CDD" id="cd03386">
    <property type="entry name" value="PAP2_Aur1_like"/>
    <property type="match status" value="1"/>
</dbReference>
<feature type="transmembrane region" description="Helical" evidence="5">
    <location>
        <begin position="177"/>
        <end position="197"/>
    </location>
</feature>
<feature type="transmembrane region" description="Helical" evidence="5">
    <location>
        <begin position="112"/>
        <end position="128"/>
    </location>
</feature>
<dbReference type="SUPFAM" id="SSF48317">
    <property type="entry name" value="Acid phosphatase/Vanadium-dependent haloperoxidase"/>
    <property type="match status" value="1"/>
</dbReference>
<name>A0A9Q3FIK2_9BASI</name>
<keyword evidence="4 5" id="KW-0472">Membrane</keyword>
<dbReference type="FunFam" id="1.20.144.10:FF:000027">
    <property type="entry name" value="Inositol phosphorylceramide synthase"/>
    <property type="match status" value="1"/>
</dbReference>
<gene>
    <name evidence="7" type="ORF">O181_077785</name>
</gene>